<dbReference type="Pfam" id="PF14246">
    <property type="entry name" value="TetR_C_7"/>
    <property type="match status" value="1"/>
</dbReference>
<keyword evidence="1 2" id="KW-0238">DNA-binding</keyword>
<sequence length="224" mass="23908">MASAARQEREPAAPQGASQISPSGESEKRRQILEGARQVFMASGFDGASMGEIAKAANVSKGTLYVYFDSKEALFEALTTEAKTGLAENLFRLDEDDPDVRAVLTRLGTSYLAMMARPEHVSIIRMVIGACEKFPRFGQAFYEAGPACGVGRLKAYLDAQVAAGRLAAADTDLAAKHFLQLCQAGMLTRLLFNAGEAPGEAEIAHRVAEAVRVFFAGYGPAAAR</sequence>
<protein>
    <submittedName>
        <fullName evidence="5">HTH-type transcriptional regulator BetI</fullName>
    </submittedName>
</protein>
<feature type="DNA-binding region" description="H-T-H motif" evidence="2">
    <location>
        <begin position="49"/>
        <end position="68"/>
    </location>
</feature>
<keyword evidence="6" id="KW-1185">Reference proteome</keyword>
<dbReference type="EMBL" id="BPRC01000005">
    <property type="protein sequence ID" value="GJE64658.1"/>
    <property type="molecule type" value="Genomic_DNA"/>
</dbReference>
<dbReference type="Proteomes" id="UP001055039">
    <property type="component" value="Unassembled WGS sequence"/>
</dbReference>
<dbReference type="PROSITE" id="PS01081">
    <property type="entry name" value="HTH_TETR_1"/>
    <property type="match status" value="1"/>
</dbReference>
<dbReference type="InterPro" id="IPR023772">
    <property type="entry name" value="DNA-bd_HTH_TetR-type_CS"/>
</dbReference>
<dbReference type="PANTHER" id="PTHR30055">
    <property type="entry name" value="HTH-TYPE TRANSCRIPTIONAL REGULATOR RUTR"/>
    <property type="match status" value="1"/>
</dbReference>
<gene>
    <name evidence="5" type="primary">betI_2</name>
    <name evidence="5" type="ORF">LNAOJCKE_1864</name>
</gene>
<feature type="domain" description="HTH tetR-type" evidence="4">
    <location>
        <begin position="26"/>
        <end position="86"/>
    </location>
</feature>
<name>A0ABQ4UDU2_9HYPH</name>
<dbReference type="InterPro" id="IPR039536">
    <property type="entry name" value="TetR_C_Proteobacteria"/>
</dbReference>
<reference evidence="5" key="1">
    <citation type="journal article" date="2021" name="Front. Microbiol.">
        <title>Comprehensive Comparative Genomics and Phenotyping of Methylobacterium Species.</title>
        <authorList>
            <person name="Alessa O."/>
            <person name="Ogura Y."/>
            <person name="Fujitani Y."/>
            <person name="Takami H."/>
            <person name="Hayashi T."/>
            <person name="Sahin N."/>
            <person name="Tani A."/>
        </authorList>
    </citation>
    <scope>NUCLEOTIDE SEQUENCE</scope>
    <source>
        <strain evidence="5">NBRC 15686</strain>
    </source>
</reference>
<dbReference type="InterPro" id="IPR001647">
    <property type="entry name" value="HTH_TetR"/>
</dbReference>
<evidence type="ECO:0000256" key="1">
    <source>
        <dbReference type="ARBA" id="ARBA00023125"/>
    </source>
</evidence>
<reference evidence="5" key="2">
    <citation type="submission" date="2021-08" db="EMBL/GenBank/DDBJ databases">
        <authorList>
            <person name="Tani A."/>
            <person name="Ola A."/>
            <person name="Ogura Y."/>
            <person name="Katsura K."/>
            <person name="Hayashi T."/>
        </authorList>
    </citation>
    <scope>NUCLEOTIDE SEQUENCE</scope>
    <source>
        <strain evidence="5">NBRC 15686</strain>
    </source>
</reference>
<feature type="region of interest" description="Disordered" evidence="3">
    <location>
        <begin position="1"/>
        <end position="29"/>
    </location>
</feature>
<proteinExistence type="predicted"/>
<dbReference type="PANTHER" id="PTHR30055:SF146">
    <property type="entry name" value="HTH-TYPE TRANSCRIPTIONAL DUAL REGULATOR CECR"/>
    <property type="match status" value="1"/>
</dbReference>
<evidence type="ECO:0000259" key="4">
    <source>
        <dbReference type="PROSITE" id="PS50977"/>
    </source>
</evidence>
<accession>A0ABQ4UDU2</accession>
<evidence type="ECO:0000313" key="5">
    <source>
        <dbReference type="EMBL" id="GJE64658.1"/>
    </source>
</evidence>
<dbReference type="Gene3D" id="1.10.357.10">
    <property type="entry name" value="Tetracycline Repressor, domain 2"/>
    <property type="match status" value="1"/>
</dbReference>
<evidence type="ECO:0000256" key="3">
    <source>
        <dbReference type="SAM" id="MobiDB-lite"/>
    </source>
</evidence>
<dbReference type="InterPro" id="IPR036271">
    <property type="entry name" value="Tet_transcr_reg_TetR-rel_C_sf"/>
</dbReference>
<dbReference type="PROSITE" id="PS50977">
    <property type="entry name" value="HTH_TETR_2"/>
    <property type="match status" value="1"/>
</dbReference>
<evidence type="ECO:0000313" key="6">
    <source>
        <dbReference type="Proteomes" id="UP001055039"/>
    </source>
</evidence>
<feature type="compositionally biased region" description="Basic and acidic residues" evidence="3">
    <location>
        <begin position="1"/>
        <end position="11"/>
    </location>
</feature>
<dbReference type="RefSeq" id="WP_238224154.1">
    <property type="nucleotide sequence ID" value="NZ_BAAADH010000105.1"/>
</dbReference>
<comment type="caution">
    <text evidence="5">The sequence shown here is derived from an EMBL/GenBank/DDBJ whole genome shotgun (WGS) entry which is preliminary data.</text>
</comment>
<dbReference type="SUPFAM" id="SSF46689">
    <property type="entry name" value="Homeodomain-like"/>
    <property type="match status" value="1"/>
</dbReference>
<dbReference type="Gene3D" id="1.10.10.60">
    <property type="entry name" value="Homeodomain-like"/>
    <property type="match status" value="1"/>
</dbReference>
<dbReference type="InterPro" id="IPR009057">
    <property type="entry name" value="Homeodomain-like_sf"/>
</dbReference>
<dbReference type="Pfam" id="PF00440">
    <property type="entry name" value="TetR_N"/>
    <property type="match status" value="1"/>
</dbReference>
<evidence type="ECO:0000256" key="2">
    <source>
        <dbReference type="PROSITE-ProRule" id="PRU00335"/>
    </source>
</evidence>
<organism evidence="5 6">
    <name type="scientific">Methylorubrum aminovorans</name>
    <dbReference type="NCBI Taxonomy" id="269069"/>
    <lineage>
        <taxon>Bacteria</taxon>
        <taxon>Pseudomonadati</taxon>
        <taxon>Pseudomonadota</taxon>
        <taxon>Alphaproteobacteria</taxon>
        <taxon>Hyphomicrobiales</taxon>
        <taxon>Methylobacteriaceae</taxon>
        <taxon>Methylorubrum</taxon>
    </lineage>
</organism>
<dbReference type="SUPFAM" id="SSF48498">
    <property type="entry name" value="Tetracyclin repressor-like, C-terminal domain"/>
    <property type="match status" value="1"/>
</dbReference>
<dbReference type="PRINTS" id="PR00455">
    <property type="entry name" value="HTHTETR"/>
</dbReference>
<dbReference type="InterPro" id="IPR050109">
    <property type="entry name" value="HTH-type_TetR-like_transc_reg"/>
</dbReference>